<dbReference type="EMBL" id="LAVV01009224">
    <property type="protein sequence ID" value="KNZ50969.1"/>
    <property type="molecule type" value="Genomic_DNA"/>
</dbReference>
<comment type="caution">
    <text evidence="1">The sequence shown here is derived from an EMBL/GenBank/DDBJ whole genome shotgun (WGS) entry which is preliminary data.</text>
</comment>
<dbReference type="Proteomes" id="UP000037035">
    <property type="component" value="Unassembled WGS sequence"/>
</dbReference>
<keyword evidence="2" id="KW-1185">Reference proteome</keyword>
<evidence type="ECO:0008006" key="3">
    <source>
        <dbReference type="Google" id="ProtNLM"/>
    </source>
</evidence>
<name>A0A0L6UR16_9BASI</name>
<accession>A0A0L6UR16</accession>
<dbReference type="AlphaFoldDB" id="A0A0L6UR16"/>
<protein>
    <recommendedName>
        <fullName evidence="3">DDE Tnp4 domain-containing protein</fullName>
    </recommendedName>
</protein>
<organism evidence="1 2">
    <name type="scientific">Puccinia sorghi</name>
    <dbReference type="NCBI Taxonomy" id="27349"/>
    <lineage>
        <taxon>Eukaryota</taxon>
        <taxon>Fungi</taxon>
        <taxon>Dikarya</taxon>
        <taxon>Basidiomycota</taxon>
        <taxon>Pucciniomycotina</taxon>
        <taxon>Pucciniomycetes</taxon>
        <taxon>Pucciniales</taxon>
        <taxon>Pucciniaceae</taxon>
        <taxon>Puccinia</taxon>
    </lineage>
</organism>
<dbReference type="VEuPathDB" id="FungiDB:VP01_414g4"/>
<reference evidence="1 2" key="1">
    <citation type="submission" date="2015-08" db="EMBL/GenBank/DDBJ databases">
        <title>Next Generation Sequencing and Analysis of the Genome of Puccinia sorghi L Schw, the Causal Agent of Maize Common Rust.</title>
        <authorList>
            <person name="Rochi L."/>
            <person name="Burguener G."/>
            <person name="Darino M."/>
            <person name="Turjanski A."/>
            <person name="Kreff E."/>
            <person name="Dieguez M.J."/>
            <person name="Sacco F."/>
        </authorList>
    </citation>
    <scope>NUCLEOTIDE SEQUENCE [LARGE SCALE GENOMIC DNA]</scope>
    <source>
        <strain evidence="1 2">RO10H11247</strain>
    </source>
</reference>
<dbReference type="OrthoDB" id="3233403at2759"/>
<evidence type="ECO:0000313" key="2">
    <source>
        <dbReference type="Proteomes" id="UP000037035"/>
    </source>
</evidence>
<proteinExistence type="predicted"/>
<gene>
    <name evidence="1" type="ORF">VP01_414g4</name>
</gene>
<sequence length="116" mass="13305">MTRRKGERNKKKGRVENSTTDTIIKLISFPSLDQPDKWCETMPSFERWQGIPRIVGVIIGTHIHILMPPDGNWKLYVNRKSWASIVFQCVVDGDGNFCDVQVFRCSPLGQSLQNNK</sequence>
<evidence type="ECO:0000313" key="1">
    <source>
        <dbReference type="EMBL" id="KNZ50969.1"/>
    </source>
</evidence>